<keyword evidence="2" id="KW-1185">Reference proteome</keyword>
<proteinExistence type="predicted"/>
<dbReference type="EMBL" id="LZDS01000006">
    <property type="protein sequence ID" value="OBX29485.1"/>
    <property type="molecule type" value="Genomic_DNA"/>
</dbReference>
<comment type="caution">
    <text evidence="1">The sequence shown here is derived from an EMBL/GenBank/DDBJ whole genome shotgun (WGS) entry which is preliminary data.</text>
</comment>
<gene>
    <name evidence="1" type="ORF">A9J31_13270</name>
</gene>
<sequence>MNTPFNRDRNKVLVIHDNRVGHLNPSIAVSEMIEKRFFLQAELFQIPFLSKHLVSLFKKLSNFPRLYTAAARLIFKFPTPNLEHTDVIVCSGMPNLIYAAYLSQRFNIPLIYAGGTRKFNWRLIDWTITTIPENHAGRQIIIPTGAVPFKITSLVNIPSNHEACLLIGGPTHEYPFNEIDFIQMIESFVQFSEIHKFKATVVCSRRTPTLTSETISYLQSKNIELVCPQSSTSICDVFKRSEFIFVTEDSATMLSESIQTGRVVISVCREDSKTDAIIQGYLDHQFIQRKTISQLKDVELTSIKIDPKLIETIITQQLADDLKAQSKNLSFYQSHVSKLKML</sequence>
<evidence type="ECO:0000313" key="1">
    <source>
        <dbReference type="EMBL" id="OBX29485.1"/>
    </source>
</evidence>
<dbReference type="RefSeq" id="WP_067762615.1">
    <property type="nucleotide sequence ID" value="NZ_LZDS01000006.1"/>
</dbReference>
<dbReference type="OrthoDB" id="1865at2"/>
<reference evidence="2" key="1">
    <citation type="submission" date="2016-06" db="EMBL/GenBank/DDBJ databases">
        <authorList>
            <person name="Radolfova-Krizova L."/>
            <person name="Nemec A."/>
        </authorList>
    </citation>
    <scope>NUCLEOTIDE SEQUENCE [LARGE SCALE GENOMIC DNA]</scope>
    <source>
        <strain evidence="2">ANC 4275</strain>
    </source>
</reference>
<dbReference type="InterPro" id="IPR009367">
    <property type="entry name" value="Elm1-like"/>
</dbReference>
<dbReference type="Proteomes" id="UP000185753">
    <property type="component" value="Unassembled WGS sequence"/>
</dbReference>
<accession>A0A1A7RB42</accession>
<dbReference type="Pfam" id="PF06258">
    <property type="entry name" value="Mito_fiss_Elm1"/>
    <property type="match status" value="1"/>
</dbReference>
<dbReference type="AlphaFoldDB" id="A0A1A7RB42"/>
<evidence type="ECO:0008006" key="3">
    <source>
        <dbReference type="Google" id="ProtNLM"/>
    </source>
</evidence>
<evidence type="ECO:0000313" key="2">
    <source>
        <dbReference type="Proteomes" id="UP000185753"/>
    </source>
</evidence>
<dbReference type="SUPFAM" id="SSF53756">
    <property type="entry name" value="UDP-Glycosyltransferase/glycogen phosphorylase"/>
    <property type="match status" value="1"/>
</dbReference>
<name>A0A1A7RB42_9GAMM</name>
<organism evidence="1 2">
    <name type="scientific">Acinetobacter gandensis</name>
    <dbReference type="NCBI Taxonomy" id="1443941"/>
    <lineage>
        <taxon>Bacteria</taxon>
        <taxon>Pseudomonadati</taxon>
        <taxon>Pseudomonadota</taxon>
        <taxon>Gammaproteobacteria</taxon>
        <taxon>Moraxellales</taxon>
        <taxon>Moraxellaceae</taxon>
        <taxon>Acinetobacter</taxon>
    </lineage>
</organism>
<protein>
    <recommendedName>
        <fullName evidence="3">Nucleoside-diphosphate sugar epimerase</fullName>
    </recommendedName>
</protein>